<accession>A0A1Q8YFP4</accession>
<dbReference type="AlphaFoldDB" id="A0A1Q8YFP4"/>
<evidence type="ECO:0000256" key="1">
    <source>
        <dbReference type="ARBA" id="ARBA00006594"/>
    </source>
</evidence>
<gene>
    <name evidence="6" type="ORF">BLL52_1562</name>
</gene>
<dbReference type="RefSeq" id="WP_075585997.1">
    <property type="nucleotide sequence ID" value="NZ_MSYM01000011.1"/>
</dbReference>
<feature type="region of interest" description="Disordered" evidence="4">
    <location>
        <begin position="497"/>
        <end position="528"/>
    </location>
</feature>
<feature type="compositionally biased region" description="Polar residues" evidence="4">
    <location>
        <begin position="500"/>
        <end position="511"/>
    </location>
</feature>
<dbReference type="Pfam" id="PF01555">
    <property type="entry name" value="N6_N4_Mtase"/>
    <property type="match status" value="1"/>
</dbReference>
<dbReference type="GO" id="GO:0032259">
    <property type="term" value="P:methylation"/>
    <property type="evidence" value="ECO:0007669"/>
    <property type="project" value="UniProtKB-KW"/>
</dbReference>
<comment type="caution">
    <text evidence="6">The sequence shown here is derived from an EMBL/GenBank/DDBJ whole genome shotgun (WGS) entry which is preliminary data.</text>
</comment>
<dbReference type="InterPro" id="IPR002052">
    <property type="entry name" value="DNA_methylase_N6_adenine_CS"/>
</dbReference>
<dbReference type="Proteomes" id="UP000185911">
    <property type="component" value="Unassembled WGS sequence"/>
</dbReference>
<protein>
    <submittedName>
        <fullName evidence="6">DNA methylase family protein</fullName>
    </submittedName>
</protein>
<dbReference type="InterPro" id="IPR002941">
    <property type="entry name" value="DNA_methylase_N4/N6"/>
</dbReference>
<sequence length="605" mass="66050">MPTLDWLNRSAAFTTAANVPYRLLDAVATYGNGPGTTDNLLIQGDNLEALKALLPFYRGQVKCIFIDPPYNTQSAFEHYDDNLEHAQWLSMMLPRLQLLRELLREDGSIWVTIDDNEGHYLKVLMDEVFGRGNFVATATWQKTTSVHNNAEFFSSASDQLHVHAKNRDHFLFNRIPRSERNANDYSNPDNDHRGSWSSSPLHVSLTSGQRGAQYARSGTSTGLFPMLSPGGAKVYPPAGRAWAYSEETLAGMESEEKIWWGKDGNNQPRLKRFLSEQLDGVVPTTIWLSSEVGHNQEAKAEMLALRGSLDSELFATPKPERLIQRILHIATNPRDLVLDSFLGSGTTAAVAHKMGRRWIGIEMGEHAATHCLPRLQKVIDGEQGGISKAVGWGQNAAHVKAANGSGELFEAPVPWQGGGFRFMQLGAPVFDAQGRIHPDVRFATLAAFIWQQETGHTWTGYPASPAPCDARQGTPYLGTHSIVDSYLRISDKGSGPISALNGSDSDGATQPSPQPAHEGPGSTGAPQPTDVAHYLLFNGILGDKRPASGNVLTRDVLDALLDLHASTPSPAAPLLVYGEACRLGPARLALANVTFKHIPYDVRAR</sequence>
<feature type="compositionally biased region" description="Polar residues" evidence="4">
    <location>
        <begin position="195"/>
        <end position="214"/>
    </location>
</feature>
<proteinExistence type="inferred from homology"/>
<keyword evidence="2 6" id="KW-0489">Methyltransferase</keyword>
<dbReference type="PRINTS" id="PR00508">
    <property type="entry name" value="S21N4MTFRASE"/>
</dbReference>
<feature type="region of interest" description="Disordered" evidence="4">
    <location>
        <begin position="181"/>
        <end position="214"/>
    </location>
</feature>
<dbReference type="InterPro" id="IPR029063">
    <property type="entry name" value="SAM-dependent_MTases_sf"/>
</dbReference>
<dbReference type="GO" id="GO:0003677">
    <property type="term" value="F:DNA binding"/>
    <property type="evidence" value="ECO:0007669"/>
    <property type="project" value="InterPro"/>
</dbReference>
<evidence type="ECO:0000256" key="2">
    <source>
        <dbReference type="ARBA" id="ARBA00022603"/>
    </source>
</evidence>
<evidence type="ECO:0000256" key="4">
    <source>
        <dbReference type="SAM" id="MobiDB-lite"/>
    </source>
</evidence>
<comment type="similarity">
    <text evidence="1">Belongs to the N(4)/N(6)-methyltransferase family.</text>
</comment>
<dbReference type="Gene3D" id="3.40.50.150">
    <property type="entry name" value="Vaccinia Virus protein VP39"/>
    <property type="match status" value="1"/>
</dbReference>
<feature type="domain" description="DNA methylase N-4/N-6" evidence="5">
    <location>
        <begin position="61"/>
        <end position="368"/>
    </location>
</feature>
<evidence type="ECO:0000313" key="7">
    <source>
        <dbReference type="Proteomes" id="UP000185911"/>
    </source>
</evidence>
<evidence type="ECO:0000256" key="3">
    <source>
        <dbReference type="ARBA" id="ARBA00022679"/>
    </source>
</evidence>
<organism evidence="6 7">
    <name type="scientific">Rhodoferax antarcticus ANT.BR</name>
    <dbReference type="NCBI Taxonomy" id="1111071"/>
    <lineage>
        <taxon>Bacteria</taxon>
        <taxon>Pseudomonadati</taxon>
        <taxon>Pseudomonadota</taxon>
        <taxon>Betaproteobacteria</taxon>
        <taxon>Burkholderiales</taxon>
        <taxon>Comamonadaceae</taxon>
        <taxon>Rhodoferax</taxon>
    </lineage>
</organism>
<reference evidence="6 7" key="1">
    <citation type="submission" date="2017-01" db="EMBL/GenBank/DDBJ databases">
        <title>Genome sequence of Rhodoferax antarcticus ANT.BR, a psychrophilic purple nonsulfur bacterium from an Antarctic microbial mat.</title>
        <authorList>
            <person name="Baker J."/>
            <person name="Riester C."/>
            <person name="Skinner B."/>
            <person name="Newell A."/>
            <person name="Swingley W."/>
            <person name="Madigan M."/>
            <person name="Jung D."/>
            <person name="Asao M."/>
            <person name="Chen M."/>
            <person name="Loughlin P."/>
            <person name="Pan H."/>
            <person name="Lin S."/>
            <person name="Li N."/>
            <person name="Shaw J."/>
            <person name="Prado M."/>
            <person name="Sherman C."/>
            <person name="Li X."/>
            <person name="Tang J."/>
            <person name="Blankenship R."/>
            <person name="Zhao T."/>
            <person name="Touchman J."/>
            <person name="Sattley M."/>
        </authorList>
    </citation>
    <scope>NUCLEOTIDE SEQUENCE [LARGE SCALE GENOMIC DNA]</scope>
    <source>
        <strain evidence="6 7">ANT.BR</strain>
    </source>
</reference>
<dbReference type="GO" id="GO:0008170">
    <property type="term" value="F:N-methyltransferase activity"/>
    <property type="evidence" value="ECO:0007669"/>
    <property type="project" value="InterPro"/>
</dbReference>
<evidence type="ECO:0000259" key="5">
    <source>
        <dbReference type="Pfam" id="PF01555"/>
    </source>
</evidence>
<name>A0A1Q8YFP4_9BURK</name>
<evidence type="ECO:0000313" key="6">
    <source>
        <dbReference type="EMBL" id="OLP06817.1"/>
    </source>
</evidence>
<keyword evidence="3" id="KW-0808">Transferase</keyword>
<dbReference type="PROSITE" id="PS00092">
    <property type="entry name" value="N6_MTASE"/>
    <property type="match status" value="1"/>
</dbReference>
<dbReference type="InterPro" id="IPR001091">
    <property type="entry name" value="RM_Methyltransferase"/>
</dbReference>
<keyword evidence="7" id="KW-1185">Reference proteome</keyword>
<dbReference type="SUPFAM" id="SSF53335">
    <property type="entry name" value="S-adenosyl-L-methionine-dependent methyltransferases"/>
    <property type="match status" value="1"/>
</dbReference>
<dbReference type="EMBL" id="MSYM01000011">
    <property type="protein sequence ID" value="OLP06817.1"/>
    <property type="molecule type" value="Genomic_DNA"/>
</dbReference>
<dbReference type="STRING" id="81479.RA876_02310"/>